<evidence type="ECO:0000313" key="1">
    <source>
        <dbReference type="EMBL" id="CAG7835965.1"/>
    </source>
</evidence>
<reference evidence="1" key="1">
    <citation type="submission" date="2021-06" db="EMBL/GenBank/DDBJ databases">
        <authorList>
            <person name="Hodson N. C."/>
            <person name="Mongue J. A."/>
            <person name="Jaron S. K."/>
        </authorList>
    </citation>
    <scope>NUCLEOTIDE SEQUENCE</scope>
</reference>
<sequence>MRGKEHVKTYKRKPFSLHNFTEEETQYQADQERETSLCLFMEKRVWWEGSAGACTLCSRPWPYSSQYTWLSEGQTVKWRVPSSHPLLRSSPHLERLQ</sequence>
<feature type="non-terminal residue" evidence="1">
    <location>
        <position position="1"/>
    </location>
</feature>
<gene>
    <name evidence="1" type="ORF">AFUS01_LOCUS45265</name>
</gene>
<dbReference type="AlphaFoldDB" id="A0A8J2PT57"/>
<proteinExistence type="predicted"/>
<dbReference type="Proteomes" id="UP000708208">
    <property type="component" value="Unassembled WGS sequence"/>
</dbReference>
<protein>
    <submittedName>
        <fullName evidence="1">Uncharacterized protein</fullName>
    </submittedName>
</protein>
<name>A0A8J2PT57_9HEXA</name>
<organism evidence="1 2">
    <name type="scientific">Allacma fusca</name>
    <dbReference type="NCBI Taxonomy" id="39272"/>
    <lineage>
        <taxon>Eukaryota</taxon>
        <taxon>Metazoa</taxon>
        <taxon>Ecdysozoa</taxon>
        <taxon>Arthropoda</taxon>
        <taxon>Hexapoda</taxon>
        <taxon>Collembola</taxon>
        <taxon>Symphypleona</taxon>
        <taxon>Sminthuridae</taxon>
        <taxon>Allacma</taxon>
    </lineage>
</organism>
<keyword evidence="2" id="KW-1185">Reference proteome</keyword>
<dbReference type="EMBL" id="CAJVCH010570818">
    <property type="protein sequence ID" value="CAG7835965.1"/>
    <property type="molecule type" value="Genomic_DNA"/>
</dbReference>
<comment type="caution">
    <text evidence="1">The sequence shown here is derived from an EMBL/GenBank/DDBJ whole genome shotgun (WGS) entry which is preliminary data.</text>
</comment>
<accession>A0A8J2PT57</accession>
<evidence type="ECO:0000313" key="2">
    <source>
        <dbReference type="Proteomes" id="UP000708208"/>
    </source>
</evidence>